<dbReference type="PROSITE" id="PS50994">
    <property type="entry name" value="INTEGRASE"/>
    <property type="match status" value="1"/>
</dbReference>
<evidence type="ECO:0000313" key="2">
    <source>
        <dbReference type="EMBL" id="VDO67816.1"/>
    </source>
</evidence>
<dbReference type="OrthoDB" id="5871302at2759"/>
<feature type="domain" description="Integrase catalytic" evidence="1">
    <location>
        <begin position="48"/>
        <end position="147"/>
    </location>
</feature>
<dbReference type="WBParaSite" id="HPBE_0000632501-mRNA-1">
    <property type="protein sequence ID" value="HPBE_0000632501-mRNA-1"/>
    <property type="gene ID" value="HPBE_0000632501"/>
</dbReference>
<name>A0A183FHQ0_HELPZ</name>
<accession>A0A183FHQ0</accession>
<accession>A0A3P7X451</accession>
<dbReference type="SUPFAM" id="SSF53098">
    <property type="entry name" value="Ribonuclease H-like"/>
    <property type="match status" value="1"/>
</dbReference>
<dbReference type="InterPro" id="IPR036397">
    <property type="entry name" value="RNaseH_sf"/>
</dbReference>
<dbReference type="AlphaFoldDB" id="A0A183FHQ0"/>
<sequence>MCSLQTTTGTDVRLSTNIESACWSACLRNRPFSNTGLGYFGPLLEVVADNSTIKFLSAFKRFISRRGTPNLIMSDNAPSFKLGRTILVNELKNLAEDKTVQEFSASAGLKWRFITPLSPWNGGFYERLVGSVKTALKRTVRRKTLDL</sequence>
<dbReference type="GO" id="GO:0015074">
    <property type="term" value="P:DNA integration"/>
    <property type="evidence" value="ECO:0007669"/>
    <property type="project" value="InterPro"/>
</dbReference>
<dbReference type="InterPro" id="IPR012337">
    <property type="entry name" value="RNaseH-like_sf"/>
</dbReference>
<dbReference type="InterPro" id="IPR001584">
    <property type="entry name" value="Integrase_cat-core"/>
</dbReference>
<protein>
    <submittedName>
        <fullName evidence="4">Integrase catalytic domain-containing protein</fullName>
    </submittedName>
</protein>
<keyword evidence="3" id="KW-1185">Reference proteome</keyword>
<dbReference type="Gene3D" id="3.30.420.10">
    <property type="entry name" value="Ribonuclease H-like superfamily/Ribonuclease H"/>
    <property type="match status" value="1"/>
</dbReference>
<evidence type="ECO:0000313" key="3">
    <source>
        <dbReference type="Proteomes" id="UP000050761"/>
    </source>
</evidence>
<dbReference type="PANTHER" id="PTHR47331">
    <property type="entry name" value="PHD-TYPE DOMAIN-CONTAINING PROTEIN"/>
    <property type="match status" value="1"/>
</dbReference>
<evidence type="ECO:0000259" key="1">
    <source>
        <dbReference type="PROSITE" id="PS50994"/>
    </source>
</evidence>
<dbReference type="Proteomes" id="UP000050761">
    <property type="component" value="Unassembled WGS sequence"/>
</dbReference>
<evidence type="ECO:0000313" key="4">
    <source>
        <dbReference type="WBParaSite" id="HPBE_0000632501-mRNA-1"/>
    </source>
</evidence>
<organism evidence="3 4">
    <name type="scientific">Heligmosomoides polygyrus</name>
    <name type="common">Parasitic roundworm</name>
    <dbReference type="NCBI Taxonomy" id="6339"/>
    <lineage>
        <taxon>Eukaryota</taxon>
        <taxon>Metazoa</taxon>
        <taxon>Ecdysozoa</taxon>
        <taxon>Nematoda</taxon>
        <taxon>Chromadorea</taxon>
        <taxon>Rhabditida</taxon>
        <taxon>Rhabditina</taxon>
        <taxon>Rhabditomorpha</taxon>
        <taxon>Strongyloidea</taxon>
        <taxon>Heligmosomidae</taxon>
        <taxon>Heligmosomoides</taxon>
    </lineage>
</organism>
<dbReference type="EMBL" id="UZAH01025641">
    <property type="protein sequence ID" value="VDO67816.1"/>
    <property type="molecule type" value="Genomic_DNA"/>
</dbReference>
<proteinExistence type="predicted"/>
<reference evidence="2 3" key="1">
    <citation type="submission" date="2018-11" db="EMBL/GenBank/DDBJ databases">
        <authorList>
            <consortium name="Pathogen Informatics"/>
        </authorList>
    </citation>
    <scope>NUCLEOTIDE SEQUENCE [LARGE SCALE GENOMIC DNA]</scope>
</reference>
<gene>
    <name evidence="2" type="ORF">HPBE_LOCUS6326</name>
</gene>
<reference evidence="4" key="2">
    <citation type="submission" date="2019-09" db="UniProtKB">
        <authorList>
            <consortium name="WormBaseParasite"/>
        </authorList>
    </citation>
    <scope>IDENTIFICATION</scope>
</reference>
<dbReference type="PANTHER" id="PTHR47331:SF1">
    <property type="entry name" value="GAG-LIKE PROTEIN"/>
    <property type="match status" value="1"/>
</dbReference>
<dbReference type="GO" id="GO:0003676">
    <property type="term" value="F:nucleic acid binding"/>
    <property type="evidence" value="ECO:0007669"/>
    <property type="project" value="InterPro"/>
</dbReference>